<protein>
    <submittedName>
        <fullName evidence="1">Uncharacterized protein</fullName>
    </submittedName>
</protein>
<organism evidence="1 2">
    <name type="scientific">Caerostris darwini</name>
    <dbReference type="NCBI Taxonomy" id="1538125"/>
    <lineage>
        <taxon>Eukaryota</taxon>
        <taxon>Metazoa</taxon>
        <taxon>Ecdysozoa</taxon>
        <taxon>Arthropoda</taxon>
        <taxon>Chelicerata</taxon>
        <taxon>Arachnida</taxon>
        <taxon>Araneae</taxon>
        <taxon>Araneomorphae</taxon>
        <taxon>Entelegynae</taxon>
        <taxon>Araneoidea</taxon>
        <taxon>Araneidae</taxon>
        <taxon>Caerostris</taxon>
    </lineage>
</organism>
<keyword evidence="2" id="KW-1185">Reference proteome</keyword>
<accession>A0AAV4QN30</accession>
<proteinExistence type="predicted"/>
<dbReference type="AlphaFoldDB" id="A0AAV4QN30"/>
<dbReference type="EMBL" id="BPLQ01004772">
    <property type="protein sequence ID" value="GIY10600.1"/>
    <property type="molecule type" value="Genomic_DNA"/>
</dbReference>
<dbReference type="Proteomes" id="UP001054837">
    <property type="component" value="Unassembled WGS sequence"/>
</dbReference>
<reference evidence="1 2" key="1">
    <citation type="submission" date="2021-06" db="EMBL/GenBank/DDBJ databases">
        <title>Caerostris darwini draft genome.</title>
        <authorList>
            <person name="Kono N."/>
            <person name="Arakawa K."/>
        </authorList>
    </citation>
    <scope>NUCLEOTIDE SEQUENCE [LARGE SCALE GENOMIC DNA]</scope>
</reference>
<sequence length="110" mass="12531">MSKTSYRTTSYRNRVRIRVPIHPVQKSILSVTSECCFYMRSMAAFDLLPLRELPITTSGISVIAIIIKKEERFNHSHATFTEVNPSQNNTTVLINGNLLNSTQLHRVLIV</sequence>
<name>A0AAV4QN30_9ARAC</name>
<evidence type="ECO:0000313" key="2">
    <source>
        <dbReference type="Proteomes" id="UP001054837"/>
    </source>
</evidence>
<evidence type="ECO:0000313" key="1">
    <source>
        <dbReference type="EMBL" id="GIY10600.1"/>
    </source>
</evidence>
<gene>
    <name evidence="1" type="ORF">CDAR_92031</name>
</gene>
<comment type="caution">
    <text evidence="1">The sequence shown here is derived from an EMBL/GenBank/DDBJ whole genome shotgun (WGS) entry which is preliminary data.</text>
</comment>